<sequence length="49" mass="5464">MIQQGEKLPSLSSPESNVSTRERQVWVTMASDHADAVGVDEFPDVHLIR</sequence>
<gene>
    <name evidence="2" type="ORF">SacazDRAFT_04378</name>
</gene>
<dbReference type="AlphaFoldDB" id="H8G539"/>
<organism evidence="2 3">
    <name type="scientific">Saccharomonospora azurea NA-128</name>
    <dbReference type="NCBI Taxonomy" id="882081"/>
    <lineage>
        <taxon>Bacteria</taxon>
        <taxon>Bacillati</taxon>
        <taxon>Actinomycetota</taxon>
        <taxon>Actinomycetes</taxon>
        <taxon>Pseudonocardiales</taxon>
        <taxon>Pseudonocardiaceae</taxon>
        <taxon>Saccharomonospora</taxon>
    </lineage>
</organism>
<proteinExistence type="predicted"/>
<evidence type="ECO:0000313" key="3">
    <source>
        <dbReference type="Proteomes" id="UP000004705"/>
    </source>
</evidence>
<feature type="region of interest" description="Disordered" evidence="1">
    <location>
        <begin position="1"/>
        <end position="21"/>
    </location>
</feature>
<feature type="compositionally biased region" description="Polar residues" evidence="1">
    <location>
        <begin position="10"/>
        <end position="19"/>
    </location>
</feature>
<evidence type="ECO:0000256" key="1">
    <source>
        <dbReference type="SAM" id="MobiDB-lite"/>
    </source>
</evidence>
<protein>
    <submittedName>
        <fullName evidence="2">Uncharacterized protein</fullName>
    </submittedName>
</protein>
<keyword evidence="3" id="KW-1185">Reference proteome</keyword>
<evidence type="ECO:0000313" key="2">
    <source>
        <dbReference type="EMBL" id="EHY91218.1"/>
    </source>
</evidence>
<accession>H8G539</accession>
<reference evidence="2 3" key="1">
    <citation type="journal article" date="2012" name="Stand. Genomic Sci.">
        <title>Genome sequence of the soil bacterium Saccharomonospora azurea type strain (NA-128(T)).</title>
        <authorList>
            <person name="Klenk H.P."/>
            <person name="Held B."/>
            <person name="Lucas S."/>
            <person name="Lapidus A."/>
            <person name="Copeland A."/>
            <person name="Hammon N."/>
            <person name="Pitluck S."/>
            <person name="Goodwin L.A."/>
            <person name="Han C."/>
            <person name="Tapia R."/>
            <person name="Brambilla E.M."/>
            <person name="Potter G."/>
            <person name="Land M."/>
            <person name="Ivanova N."/>
            <person name="Rohde M."/>
            <person name="Goker M."/>
            <person name="Detter J.C."/>
            <person name="Kyrpides N.C."/>
            <person name="Woyke T."/>
        </authorList>
    </citation>
    <scope>NUCLEOTIDE SEQUENCE [LARGE SCALE GENOMIC DNA]</scope>
    <source>
        <strain evidence="2 3">NA-128</strain>
    </source>
</reference>
<dbReference type="HOGENOM" id="CLU_3140375_0_0_11"/>
<dbReference type="EMBL" id="CM001466">
    <property type="protein sequence ID" value="EHY91218.1"/>
    <property type="molecule type" value="Genomic_DNA"/>
</dbReference>
<dbReference type="Proteomes" id="UP000004705">
    <property type="component" value="Chromosome"/>
</dbReference>
<name>H8G539_9PSEU</name>